<dbReference type="AlphaFoldDB" id="A0A812HLK4"/>
<accession>A0A812HLK4</accession>
<comment type="caution">
    <text evidence="1">The sequence shown here is derived from an EMBL/GenBank/DDBJ whole genome shotgun (WGS) entry which is preliminary data.</text>
</comment>
<keyword evidence="2" id="KW-1185">Reference proteome</keyword>
<dbReference type="SUPFAM" id="SSF51430">
    <property type="entry name" value="NAD(P)-linked oxidoreductase"/>
    <property type="match status" value="1"/>
</dbReference>
<evidence type="ECO:0000313" key="1">
    <source>
        <dbReference type="EMBL" id="CAE6955032.1"/>
    </source>
</evidence>
<evidence type="ECO:0000313" key="2">
    <source>
        <dbReference type="Proteomes" id="UP000604046"/>
    </source>
</evidence>
<dbReference type="InterPro" id="IPR036812">
    <property type="entry name" value="NAD(P)_OxRdtase_dom_sf"/>
</dbReference>
<dbReference type="Proteomes" id="UP000604046">
    <property type="component" value="Unassembled WGS sequence"/>
</dbReference>
<proteinExistence type="predicted"/>
<sequence length="492" mass="53199">MTAGWPPAAVDKSLEDLKEQSAKVRAAYALAARGNDDDLVELFRALNSHDPPTRMAAAGGLAAALGSDCTGCRELEESLIQSFGKTPLPWISTDYIRSHTGFYLAGVLADMGTETAAPVLMSYVGRAADGFDHTIGGYGVGPGKMVLLQMMEYQKQDIDERWFADERYVQGGFFGTRLLGAPATHVQAAKALGFLAPASLGHELIEQSLRICIKAVVDMEMELRGQVKEVDQEDGAFCAGALLGWLRFTYRFPASPPPAQAVVALTSVLAAARKMMVQLDRRIAKLWPIIQKSEELLRRYGEEVEETRLIQLDCRGCFLRSDLSVDVVPWVQLHRSGIPAAGLGLAGFERNDRATALACEAFLQVRGRLFDTAFSYQQQRGIHAAVIAKALPRSAVTIISKVPLGEAEEVAQAISKTAEELGGLQGIESLGNDLMFDLLLIAARPLGRSEQQAIASEPVQTLQPKGHLEGVPAAGLAAPCFDYKMPMLDGRS</sequence>
<organism evidence="1 2">
    <name type="scientific">Symbiodinium natans</name>
    <dbReference type="NCBI Taxonomy" id="878477"/>
    <lineage>
        <taxon>Eukaryota</taxon>
        <taxon>Sar</taxon>
        <taxon>Alveolata</taxon>
        <taxon>Dinophyceae</taxon>
        <taxon>Suessiales</taxon>
        <taxon>Symbiodiniaceae</taxon>
        <taxon>Symbiodinium</taxon>
    </lineage>
</organism>
<gene>
    <name evidence="1" type="ORF">SNAT2548_LOCUS1706</name>
</gene>
<protein>
    <submittedName>
        <fullName evidence="1">Uncharacterized protein</fullName>
    </submittedName>
</protein>
<dbReference type="EMBL" id="CAJNDS010000098">
    <property type="protein sequence ID" value="CAE6955032.1"/>
    <property type="molecule type" value="Genomic_DNA"/>
</dbReference>
<reference evidence="1" key="1">
    <citation type="submission" date="2021-02" db="EMBL/GenBank/DDBJ databases">
        <authorList>
            <person name="Dougan E. K."/>
            <person name="Rhodes N."/>
            <person name="Thang M."/>
            <person name="Chan C."/>
        </authorList>
    </citation>
    <scope>NUCLEOTIDE SEQUENCE</scope>
</reference>
<dbReference type="Gene3D" id="1.25.10.10">
    <property type="entry name" value="Leucine-rich Repeat Variant"/>
    <property type="match status" value="1"/>
</dbReference>
<name>A0A812HLK4_9DINO</name>
<dbReference type="Gene3D" id="3.20.20.100">
    <property type="entry name" value="NADP-dependent oxidoreductase domain"/>
    <property type="match status" value="1"/>
</dbReference>
<dbReference type="InterPro" id="IPR011989">
    <property type="entry name" value="ARM-like"/>
</dbReference>